<evidence type="ECO:0000256" key="2">
    <source>
        <dbReference type="ARBA" id="ARBA00005988"/>
    </source>
</evidence>
<dbReference type="RefSeq" id="WP_092360737.1">
    <property type="nucleotide sequence ID" value="NZ_FOIM01000002.1"/>
</dbReference>
<feature type="active site" description="Proton donor/acceptor" evidence="7">
    <location>
        <position position="425"/>
    </location>
</feature>
<dbReference type="Gene3D" id="3.40.630.10">
    <property type="entry name" value="Zn peptidases"/>
    <property type="match status" value="1"/>
</dbReference>
<dbReference type="PANTHER" id="PTHR11705:SF143">
    <property type="entry name" value="SLL0236 PROTEIN"/>
    <property type="match status" value="1"/>
</dbReference>
<dbReference type="STRING" id="460384.SAMN05216313_102114"/>
<comment type="cofactor">
    <cofactor evidence="1">
        <name>Zn(2+)</name>
        <dbReference type="ChEBI" id="CHEBI:29105"/>
    </cofactor>
</comment>
<dbReference type="SUPFAM" id="SSF53187">
    <property type="entry name" value="Zn-dependent exopeptidases"/>
    <property type="match status" value="1"/>
</dbReference>
<evidence type="ECO:0000256" key="4">
    <source>
        <dbReference type="ARBA" id="ARBA00022801"/>
    </source>
</evidence>
<keyword evidence="6" id="KW-0482">Metalloprotease</keyword>
<protein>
    <submittedName>
        <fullName evidence="10">G-D-glutamyl-meso-diaminopimelate peptidase</fullName>
    </submittedName>
</protein>
<keyword evidence="3" id="KW-0645">Protease</keyword>
<name>A0A1I0BTW5_9FIRM</name>
<evidence type="ECO:0000313" key="11">
    <source>
        <dbReference type="Proteomes" id="UP000198508"/>
    </source>
</evidence>
<dbReference type="EMBL" id="FOIM01000002">
    <property type="protein sequence ID" value="SET10056.1"/>
    <property type="molecule type" value="Genomic_DNA"/>
</dbReference>
<dbReference type="PROSITE" id="PS52035">
    <property type="entry name" value="PEPTIDASE_M14"/>
    <property type="match status" value="1"/>
</dbReference>
<feature type="compositionally biased region" description="Low complexity" evidence="8">
    <location>
        <begin position="96"/>
        <end position="110"/>
    </location>
</feature>
<feature type="region of interest" description="Disordered" evidence="8">
    <location>
        <begin position="63"/>
        <end position="151"/>
    </location>
</feature>
<keyword evidence="5" id="KW-0862">Zinc</keyword>
<dbReference type="GO" id="GO:0008270">
    <property type="term" value="F:zinc ion binding"/>
    <property type="evidence" value="ECO:0007669"/>
    <property type="project" value="InterPro"/>
</dbReference>
<dbReference type="GO" id="GO:0006508">
    <property type="term" value="P:proteolysis"/>
    <property type="evidence" value="ECO:0007669"/>
    <property type="project" value="UniProtKB-KW"/>
</dbReference>
<dbReference type="GO" id="GO:0004181">
    <property type="term" value="F:metallocarboxypeptidase activity"/>
    <property type="evidence" value="ECO:0007669"/>
    <property type="project" value="InterPro"/>
</dbReference>
<dbReference type="PANTHER" id="PTHR11705">
    <property type="entry name" value="PROTEASE FAMILY M14 CARBOXYPEPTIDASE A,B"/>
    <property type="match status" value="1"/>
</dbReference>
<evidence type="ECO:0000256" key="5">
    <source>
        <dbReference type="ARBA" id="ARBA00022833"/>
    </source>
</evidence>
<dbReference type="Proteomes" id="UP000198508">
    <property type="component" value="Unassembled WGS sequence"/>
</dbReference>
<feature type="compositionally biased region" description="Polar residues" evidence="8">
    <location>
        <begin position="76"/>
        <end position="88"/>
    </location>
</feature>
<keyword evidence="11" id="KW-1185">Reference proteome</keyword>
<evidence type="ECO:0000256" key="7">
    <source>
        <dbReference type="PROSITE-ProRule" id="PRU01379"/>
    </source>
</evidence>
<comment type="similarity">
    <text evidence="2 7">Belongs to the peptidase M14 family.</text>
</comment>
<dbReference type="AlphaFoldDB" id="A0A1I0BTW5"/>
<keyword evidence="4" id="KW-0378">Hydrolase</keyword>
<organism evidence="10 11">
    <name type="scientific">Enterocloster lavalensis</name>
    <dbReference type="NCBI Taxonomy" id="460384"/>
    <lineage>
        <taxon>Bacteria</taxon>
        <taxon>Bacillati</taxon>
        <taxon>Bacillota</taxon>
        <taxon>Clostridia</taxon>
        <taxon>Lachnospirales</taxon>
        <taxon>Lachnospiraceae</taxon>
        <taxon>Enterocloster</taxon>
    </lineage>
</organism>
<accession>A0A1I0BTW5</accession>
<proteinExistence type="inferred from homology"/>
<dbReference type="InterPro" id="IPR000834">
    <property type="entry name" value="Peptidase_M14"/>
</dbReference>
<dbReference type="GO" id="GO:0005615">
    <property type="term" value="C:extracellular space"/>
    <property type="evidence" value="ECO:0007669"/>
    <property type="project" value="TreeGrafter"/>
</dbReference>
<evidence type="ECO:0000256" key="8">
    <source>
        <dbReference type="SAM" id="MobiDB-lite"/>
    </source>
</evidence>
<evidence type="ECO:0000256" key="1">
    <source>
        <dbReference type="ARBA" id="ARBA00001947"/>
    </source>
</evidence>
<evidence type="ECO:0000256" key="3">
    <source>
        <dbReference type="ARBA" id="ARBA00022670"/>
    </source>
</evidence>
<evidence type="ECO:0000256" key="6">
    <source>
        <dbReference type="ARBA" id="ARBA00023049"/>
    </source>
</evidence>
<sequence>MSKTVWIAGITAVVLTAAVCAGIIFAASAESSGRTAVSGGEGKVEMETEIQLAAADRETLQAGAPGEKAEGRAGNAGQTPVEGQNGSMGQTGGVNQAGSAGQMSGAAQTGNTGLPEGISQAGAEQESATAQSAPGPENQAEPPAKSALPQELIVDSDPQMYTYDQMTRDLQAMEAGYPDLVTLESLTDTPDGRSLWHLVIGDPEKAGRHILVTASIHAREYMTTQLVMKQTSQFLGNIQNYPGITEGTTAFHVVPMINPDGVSISQMGLDGCLMEETRERVLEISRLDGAQDMNAYLRRWKSNSRGVDLNRNFDALWESYNDGLGRPSADHYKGTAPGSEPEAAALIALTERYPFASTVSYHTQGNVIYWYFGQTGELKEATRALANQVGALTGYPTDANYEKLDPAGYKDWAISKKEIPSLTIEVGTETSPVPPSQFQAVWRANIGVWDVLLQE</sequence>
<dbReference type="Pfam" id="PF00246">
    <property type="entry name" value="Peptidase_M14"/>
    <property type="match status" value="1"/>
</dbReference>
<feature type="domain" description="Peptidase M14" evidence="9">
    <location>
        <begin position="159"/>
        <end position="455"/>
    </location>
</feature>
<dbReference type="SMART" id="SM00631">
    <property type="entry name" value="Zn_pept"/>
    <property type="match status" value="1"/>
</dbReference>
<reference evidence="11" key="1">
    <citation type="submission" date="2016-10" db="EMBL/GenBank/DDBJ databases">
        <authorList>
            <person name="Varghese N."/>
            <person name="Submissions S."/>
        </authorList>
    </citation>
    <scope>NUCLEOTIDE SEQUENCE [LARGE SCALE GENOMIC DNA]</scope>
    <source>
        <strain evidence="11">NLAE-zl-G277</strain>
    </source>
</reference>
<evidence type="ECO:0000259" key="9">
    <source>
        <dbReference type="PROSITE" id="PS52035"/>
    </source>
</evidence>
<gene>
    <name evidence="10" type="ORF">SAMN05216313_102114</name>
</gene>
<evidence type="ECO:0000313" key="10">
    <source>
        <dbReference type="EMBL" id="SET10056.1"/>
    </source>
</evidence>